<dbReference type="GO" id="GO:0016020">
    <property type="term" value="C:membrane"/>
    <property type="evidence" value="ECO:0007669"/>
    <property type="project" value="InterPro"/>
</dbReference>
<evidence type="ECO:0000313" key="2">
    <source>
        <dbReference type="EMBL" id="KAB1089010.1"/>
    </source>
</evidence>
<comment type="caution">
    <text evidence="2">The sequence shown here is derived from an EMBL/GenBank/DDBJ whole genome shotgun (WGS) entry which is preliminary data.</text>
</comment>
<reference evidence="2 3" key="1">
    <citation type="submission" date="2019-09" db="EMBL/GenBank/DDBJ databases">
        <title>Genome sequencing of Ng87 strain.</title>
        <authorList>
            <person name="Karasev E.S."/>
            <person name="Andronov E."/>
        </authorList>
    </citation>
    <scope>NUCLEOTIDE SEQUENCE [LARGE SCALE GENOMIC DNA]</scope>
    <source>
        <strain evidence="2 3">Ng87</strain>
    </source>
</reference>
<evidence type="ECO:0000256" key="1">
    <source>
        <dbReference type="SAM" id="MobiDB-lite"/>
    </source>
</evidence>
<dbReference type="Gene3D" id="3.90.226.10">
    <property type="entry name" value="2-enoyl-CoA Hydratase, Chain A, domain 1"/>
    <property type="match status" value="1"/>
</dbReference>
<feature type="compositionally biased region" description="Polar residues" evidence="1">
    <location>
        <begin position="36"/>
        <end position="46"/>
    </location>
</feature>
<proteinExistence type="predicted"/>
<dbReference type="InterPro" id="IPR002825">
    <property type="entry name" value="Pept_S49_ser-pept_pro"/>
</dbReference>
<gene>
    <name evidence="2" type="ORF">F4V91_23275</name>
</gene>
<organism evidence="2 3">
    <name type="scientific">Neorhizobium galegae</name>
    <name type="common">Rhizobium galegae</name>
    <dbReference type="NCBI Taxonomy" id="399"/>
    <lineage>
        <taxon>Bacteria</taxon>
        <taxon>Pseudomonadati</taxon>
        <taxon>Pseudomonadota</taxon>
        <taxon>Alphaproteobacteria</taxon>
        <taxon>Hyphomicrobiales</taxon>
        <taxon>Rhizobiaceae</taxon>
        <taxon>Rhizobium/Agrobacterium group</taxon>
        <taxon>Neorhizobium</taxon>
    </lineage>
</organism>
<accession>A0A6A1TYN4</accession>
<dbReference type="PANTHER" id="PTHR35984:SF1">
    <property type="entry name" value="PERIPLASMIC SERINE PROTEASE"/>
    <property type="match status" value="1"/>
</dbReference>
<evidence type="ECO:0000313" key="3">
    <source>
        <dbReference type="Proteomes" id="UP000386575"/>
    </source>
</evidence>
<dbReference type="InterPro" id="IPR029045">
    <property type="entry name" value="ClpP/crotonase-like_dom_sf"/>
</dbReference>
<dbReference type="PANTHER" id="PTHR35984">
    <property type="entry name" value="PERIPLASMIC SERINE PROTEASE"/>
    <property type="match status" value="1"/>
</dbReference>
<dbReference type="Proteomes" id="UP000386575">
    <property type="component" value="Unassembled WGS sequence"/>
</dbReference>
<sequence length="313" mass="34045">MSTRPLSLVPIMTKCDAWLMATSLREQLWGEMSKHPNGTSTGSESTFPRGKSLPSQSPLFWVQQKDRYLRQLLIADIEAMTGRRLVVYFANRFKQESFINAGDIPYVAELLGDLSKAPADLLLETNGGETDATEAIVSLLQSTVPDLRVIVTNAAKSNGTVICLAASEIIMGPTSELGPIDPSVGGMPASIAAEPIVAQQNYALHRLAAYAIMQTTKLATSLLKNGMLAGKSDQEVGNVVAALSTKNVFHSHGSVVDHREATALGLAVRYLPEDDELWRRIWLLHCMYAQDITARNHLKIFEGRARSTSVAAP</sequence>
<dbReference type="SUPFAM" id="SSF52096">
    <property type="entry name" value="ClpP/crotonase"/>
    <property type="match status" value="1"/>
</dbReference>
<dbReference type="AlphaFoldDB" id="A0A6A1TYN4"/>
<evidence type="ECO:0008006" key="4">
    <source>
        <dbReference type="Google" id="ProtNLM"/>
    </source>
</evidence>
<name>A0A6A1TYN4_NEOGA</name>
<protein>
    <recommendedName>
        <fullName evidence="4">Serine dehydrogenase proteinase</fullName>
    </recommendedName>
</protein>
<feature type="region of interest" description="Disordered" evidence="1">
    <location>
        <begin position="32"/>
        <end position="51"/>
    </location>
</feature>
<dbReference type="EMBL" id="VZUL01000002">
    <property type="protein sequence ID" value="KAB1089010.1"/>
    <property type="molecule type" value="Genomic_DNA"/>
</dbReference>
<dbReference type="Pfam" id="PF01972">
    <property type="entry name" value="SDH_protease"/>
    <property type="match status" value="1"/>
</dbReference>